<dbReference type="RefSeq" id="WP_120354716.1">
    <property type="nucleotide sequence ID" value="NZ_RAQO01000005.1"/>
</dbReference>
<dbReference type="Gene3D" id="1.10.260.40">
    <property type="entry name" value="lambda repressor-like DNA-binding domains"/>
    <property type="match status" value="1"/>
</dbReference>
<dbReference type="AlphaFoldDB" id="A0A420ED56"/>
<keyword evidence="3" id="KW-0804">Transcription</keyword>
<dbReference type="SMART" id="SM00354">
    <property type="entry name" value="HTH_LACI"/>
    <property type="match status" value="1"/>
</dbReference>
<evidence type="ECO:0000259" key="4">
    <source>
        <dbReference type="PROSITE" id="PS50932"/>
    </source>
</evidence>
<dbReference type="Proteomes" id="UP000286482">
    <property type="component" value="Unassembled WGS sequence"/>
</dbReference>
<evidence type="ECO:0000256" key="3">
    <source>
        <dbReference type="ARBA" id="ARBA00023163"/>
    </source>
</evidence>
<dbReference type="Pfam" id="PF13377">
    <property type="entry name" value="Peripla_BP_3"/>
    <property type="match status" value="1"/>
</dbReference>
<keyword evidence="2 5" id="KW-0238">DNA-binding</keyword>
<dbReference type="Gene3D" id="3.40.50.2300">
    <property type="match status" value="2"/>
</dbReference>
<evidence type="ECO:0000256" key="2">
    <source>
        <dbReference type="ARBA" id="ARBA00023125"/>
    </source>
</evidence>
<dbReference type="Pfam" id="PF00356">
    <property type="entry name" value="LacI"/>
    <property type="match status" value="1"/>
</dbReference>
<dbReference type="EMBL" id="RAQO01000005">
    <property type="protein sequence ID" value="RKF18637.1"/>
    <property type="molecule type" value="Genomic_DNA"/>
</dbReference>
<dbReference type="SUPFAM" id="SSF53822">
    <property type="entry name" value="Periplasmic binding protein-like I"/>
    <property type="match status" value="1"/>
</dbReference>
<dbReference type="GO" id="GO:0003700">
    <property type="term" value="F:DNA-binding transcription factor activity"/>
    <property type="evidence" value="ECO:0007669"/>
    <property type="project" value="TreeGrafter"/>
</dbReference>
<dbReference type="CDD" id="cd06270">
    <property type="entry name" value="PBP1_GalS-like"/>
    <property type="match status" value="1"/>
</dbReference>
<proteinExistence type="predicted"/>
<dbReference type="SUPFAM" id="SSF47413">
    <property type="entry name" value="lambda repressor-like DNA-binding domains"/>
    <property type="match status" value="1"/>
</dbReference>
<dbReference type="CDD" id="cd01392">
    <property type="entry name" value="HTH_LacI"/>
    <property type="match status" value="1"/>
</dbReference>
<evidence type="ECO:0000313" key="6">
    <source>
        <dbReference type="Proteomes" id="UP000286482"/>
    </source>
</evidence>
<dbReference type="InterPro" id="IPR028082">
    <property type="entry name" value="Peripla_BP_I"/>
</dbReference>
<dbReference type="InterPro" id="IPR000843">
    <property type="entry name" value="HTH_LacI"/>
</dbReference>
<feature type="domain" description="HTH lacI-type" evidence="4">
    <location>
        <begin position="2"/>
        <end position="56"/>
    </location>
</feature>
<reference evidence="5 6" key="1">
    <citation type="submission" date="2018-09" db="EMBL/GenBank/DDBJ databases">
        <authorList>
            <person name="Wang Z."/>
        </authorList>
    </citation>
    <scope>NUCLEOTIDE SEQUENCE [LARGE SCALE GENOMIC DNA]</scope>
    <source>
        <strain evidence="5 6">ALS 81</strain>
    </source>
</reference>
<sequence>MATIKDVSQLANVSISTVSRVINDTAQVAPEKREAVLKAMEELSYRPNSFAQALVSKRSDCIGLVVGDLGGGPFFMQMMKGIEEVVDGANKYTMVMTGHHEADKERHAIDILLQRQCDALIVHAMAMTDDELCEIASGDTPFVFINRLVPGFEDRCVFIDNQEGARVAVAYLIEQGHSNIAMISSDDLDFVDAIEREKGYRQALEEAGIVFDPSLIFRAFPNELGGSFAGQHLLEQRPDVTAAFGFNDSMIAGALSTFRDFKVSSPEQIAVVGFDDNHYAKFTFPRLTTIRYPIEEMGGRAAQQALDLFALKNTDESVSTDGLCFKPELIKRESA</sequence>
<dbReference type="PANTHER" id="PTHR30146">
    <property type="entry name" value="LACI-RELATED TRANSCRIPTIONAL REPRESSOR"/>
    <property type="match status" value="1"/>
</dbReference>
<dbReference type="InterPro" id="IPR046335">
    <property type="entry name" value="LacI/GalR-like_sensor"/>
</dbReference>
<keyword evidence="1" id="KW-0805">Transcription regulation</keyword>
<dbReference type="PANTHER" id="PTHR30146:SF109">
    <property type="entry name" value="HTH-TYPE TRANSCRIPTIONAL REGULATOR GALS"/>
    <property type="match status" value="1"/>
</dbReference>
<name>A0A420ED56_9ALTE</name>
<dbReference type="OrthoDB" id="9798934at2"/>
<accession>A0A420ED56</accession>
<gene>
    <name evidence="5" type="ORF">DBZ36_09530</name>
</gene>
<evidence type="ECO:0000256" key="1">
    <source>
        <dbReference type="ARBA" id="ARBA00023015"/>
    </source>
</evidence>
<protein>
    <submittedName>
        <fullName evidence="5">LacI family DNA-binding transcriptional regulator</fullName>
    </submittedName>
</protein>
<dbReference type="PROSITE" id="PS50932">
    <property type="entry name" value="HTH_LACI_2"/>
    <property type="match status" value="1"/>
</dbReference>
<dbReference type="GO" id="GO:0000976">
    <property type="term" value="F:transcription cis-regulatory region binding"/>
    <property type="evidence" value="ECO:0007669"/>
    <property type="project" value="TreeGrafter"/>
</dbReference>
<evidence type="ECO:0000313" key="5">
    <source>
        <dbReference type="EMBL" id="RKF18637.1"/>
    </source>
</evidence>
<organism evidence="5 6">
    <name type="scientific">Alginatibacterium sediminis</name>
    <dbReference type="NCBI Taxonomy" id="2164068"/>
    <lineage>
        <taxon>Bacteria</taxon>
        <taxon>Pseudomonadati</taxon>
        <taxon>Pseudomonadota</taxon>
        <taxon>Gammaproteobacteria</taxon>
        <taxon>Alteromonadales</taxon>
        <taxon>Alteromonadaceae</taxon>
        <taxon>Alginatibacterium</taxon>
    </lineage>
</organism>
<comment type="caution">
    <text evidence="5">The sequence shown here is derived from an EMBL/GenBank/DDBJ whole genome shotgun (WGS) entry which is preliminary data.</text>
</comment>
<keyword evidence="6" id="KW-1185">Reference proteome</keyword>
<dbReference type="PRINTS" id="PR00036">
    <property type="entry name" value="HTHLACI"/>
</dbReference>
<dbReference type="InterPro" id="IPR010982">
    <property type="entry name" value="Lambda_DNA-bd_dom_sf"/>
</dbReference>